<name>A0A9C6XTA4_FRAOC</name>
<gene>
    <name evidence="7" type="primary">LOC127751159</name>
</gene>
<comment type="cofactor">
    <cofactor evidence="1">
        <name>Mg(2+)</name>
        <dbReference type="ChEBI" id="CHEBI:18420"/>
    </cofactor>
</comment>
<dbReference type="Pfam" id="PF14214">
    <property type="entry name" value="Helitron_like_N"/>
    <property type="match status" value="1"/>
</dbReference>
<reference evidence="7" key="1">
    <citation type="submission" date="2025-08" db="UniProtKB">
        <authorList>
            <consortium name="RefSeq"/>
        </authorList>
    </citation>
    <scope>IDENTIFICATION</scope>
    <source>
        <tissue evidence="7">Whole organism</tissue>
    </source>
</reference>
<protein>
    <recommendedName>
        <fullName evidence="1">ATP-dependent DNA helicase</fullName>
        <ecNumber evidence="1">5.6.2.3</ecNumber>
    </recommendedName>
</protein>
<feature type="region of interest" description="Disordered" evidence="2">
    <location>
        <begin position="351"/>
        <end position="442"/>
    </location>
</feature>
<dbReference type="KEGG" id="foc:127751159"/>
<dbReference type="RefSeq" id="XP_052130230.1">
    <property type="nucleotide sequence ID" value="XM_052274270.1"/>
</dbReference>
<keyword evidence="1" id="KW-0227">DNA damage</keyword>
<evidence type="ECO:0000259" key="5">
    <source>
        <dbReference type="Pfam" id="PF21530"/>
    </source>
</evidence>
<dbReference type="Pfam" id="PF21530">
    <property type="entry name" value="Pif1_2B_dom"/>
    <property type="match status" value="1"/>
</dbReference>
<dbReference type="InterPro" id="IPR027417">
    <property type="entry name" value="P-loop_NTPase"/>
</dbReference>
<comment type="catalytic activity">
    <reaction evidence="1">
        <text>ATP + H2O = ADP + phosphate + H(+)</text>
        <dbReference type="Rhea" id="RHEA:13065"/>
        <dbReference type="ChEBI" id="CHEBI:15377"/>
        <dbReference type="ChEBI" id="CHEBI:15378"/>
        <dbReference type="ChEBI" id="CHEBI:30616"/>
        <dbReference type="ChEBI" id="CHEBI:43474"/>
        <dbReference type="ChEBI" id="CHEBI:456216"/>
        <dbReference type="EC" id="5.6.2.3"/>
    </reaction>
</comment>
<dbReference type="Proteomes" id="UP000504606">
    <property type="component" value="Unplaced"/>
</dbReference>
<dbReference type="GO" id="GO:0043139">
    <property type="term" value="F:5'-3' DNA helicase activity"/>
    <property type="evidence" value="ECO:0007669"/>
    <property type="project" value="UniProtKB-EC"/>
</dbReference>
<evidence type="ECO:0000256" key="2">
    <source>
        <dbReference type="SAM" id="MobiDB-lite"/>
    </source>
</evidence>
<feature type="compositionally biased region" description="Polar residues" evidence="2">
    <location>
        <begin position="250"/>
        <end position="271"/>
    </location>
</feature>
<feature type="compositionally biased region" description="Basic residues" evidence="2">
    <location>
        <begin position="427"/>
        <end position="439"/>
    </location>
</feature>
<dbReference type="Pfam" id="PF05970">
    <property type="entry name" value="PIF1"/>
    <property type="match status" value="1"/>
</dbReference>
<dbReference type="GO" id="GO:0006281">
    <property type="term" value="P:DNA repair"/>
    <property type="evidence" value="ECO:0007669"/>
    <property type="project" value="UniProtKB-KW"/>
</dbReference>
<feature type="domain" description="DNA helicase Pif1-like 2B" evidence="5">
    <location>
        <begin position="1860"/>
        <end position="1895"/>
    </location>
</feature>
<keyword evidence="1" id="KW-0233">DNA recombination</keyword>
<sequence>MYIGLVDPQSTPPLARYAITAETSPHNFDITCPAHSMVHAASAGAWAVLSQNHFNPEVVDGLLATGDVYFRMGGSNAQMTPMELPRDMVILWMEARFTQTVCILESNFHPGATGLQHVTKQLSAALAISLHNTFFLCSSITSTTSFWRHDGAFYSFNTERANSAGVVDQQNELENKVRVFRYGTLDSLVQALCLAAGSSSFHVYRLKVIPLEDGKSKDEEQAQAYGTQGPTVALQPLNIDVSTSLTFTSADTRSVSQVKPSVPRNSVSTPAGPTGSPAVDQSCDKRDASEDEEGFQTVRKKGRSSRRVTSNQTKSVSHTSSEQTDTGETVSHSADPLRFSAVRDILQTTSVSTGDISAQPVRRKNKSPKKVQRSRSNGSSLTSSMLSDAAGVSTVSTDPDDTSSVELVPQTHGSSSESEGGQPARNKGGRPKKIKRGRPKVSLLTLAEQRNEASKRYNKKQPDVNRAAVARYTAENPEIHRAAVARYTAENPEINRAAVARYTVGNPEINRAAVARYTAENPEINRAAVAQYSANNPQVNRAAVRQYERATVRHLPPELRRSNLIGEFQGDELNKVSEYKLKNPSLLSPTCAQCPHCKARLFNEESDRKAWCCKGGAFNVLKDIPPLDADFYSNPAFLQNPRLFNDAYAFSALVIPQGFHHPRRGLAFIKIQGRVYHRVFDINWQGRFPNHSAMYIDDGQSRTANFFEPHSLDPFVATSISAYLNTCNPLIPLFRQLGSEESEEAHLVFENTTRQRDGPLFEQRTSREVAALICTDPSSYNPRKLTIWKKERNSFPQSIDSFHPLLEPFQYPLLYPHGTPGWHINRLDNYGRKLSQLDYTRCLILSQPRFSQFNRLSQTWLVDMYARYEEEKLNFIYHSQRDGAQSGGLRSAPLDEVRASVDSVRPLRIPPSAPDNSNTPPASSRGRGRGRGRGSNTGWGARRPAEETIRAPGATPAHALPGNRPFVNQVLSEINTNETITGEGGAVPGRIYLPESFTGGPRYMKNRYQDAMAIVGRLGNPSYFLTITANAKWDEITQSTHPDNPSGEPAVISRVFQLKLLELLRDLKSGAFFGKKAYIIYVIEFQKRGLPHAHVAFRVENGAMQTSEVDRVIRANIPSEDEAGGRLKALVLQHMVHGPCANRTNLPCWDEDRRACSKFFPKPHTDVTHVDERGFWHYQRNSENTATKEYRGQTVTISDCDIVPYNAALLLKYNCHLNVEIASTRKIIHYLFKYMTKGTPLTRVFVAREEDNGDEVEQYITRRHIGASDAAWRLLEFHVTGRDPTVQQLPIHLQDRQYVLFRPGEEADAIENSSSPLIQYFTRPNTPEFDNLTYLDFHEKYNLLTKEPTNSRNPVIPHPNGTHFIRKRSKEDSKVCRMFWVAPNRGELFYLRVLLTHLPCRGFDDLCSRGGIGCTSLQGAARALGLVNDDDEYLAAMHEAAVFMTGPRLRGFFVLLCNVGAPVSNIWADDQLRNKICADLLERYPGSPDRAYNAALLEIDRALRRQGSELADHMLPSAQDDTTELGRERLLYDVQTLKDFVQRWEPDLSEEQKSVLKYVRDVCNPQCSDPPTSRLMFLDAPGGYGKSTLLQVVAADARSRGDIVLCVASSGIAALNLDGGTTAHSMFKLPLDLGDGTGYWNLRNTQQRADLIREAKLIIFDEISMAHKFLVEILDRSLRDLMGRNEVMGGKVCLFSGDFRQIPPVVPSAKTPSDVVFASLKCSHLWPHFRQFRLTQPQRTRGDDEYSSFLLSVGNDTLPQHVFGEGADTHRLMALPDIQALHKLDDLIQCVYPPNILRDPDACATRAILCAHNINVREVNNAVMAQLPGETHQLVSVDFVEQEMEGLDLDLETLHLAEGKGVPNHVINLKVGAVCLIMRNLNMAEKLVNGSKVIIERISPRLITVRKPGSQELIGIPRILFKFPVIDGSAVLMCRRQFPLQVCYGMTVHKSQERNCDTLAVIHWL</sequence>
<dbReference type="InterPro" id="IPR025476">
    <property type="entry name" value="Helitron_helicase-like"/>
</dbReference>
<organism evidence="6 7">
    <name type="scientific">Frankliniella occidentalis</name>
    <name type="common">Western flower thrips</name>
    <name type="synonym">Euthrips occidentalis</name>
    <dbReference type="NCBI Taxonomy" id="133901"/>
    <lineage>
        <taxon>Eukaryota</taxon>
        <taxon>Metazoa</taxon>
        <taxon>Ecdysozoa</taxon>
        <taxon>Arthropoda</taxon>
        <taxon>Hexapoda</taxon>
        <taxon>Insecta</taxon>
        <taxon>Pterygota</taxon>
        <taxon>Neoptera</taxon>
        <taxon>Paraneoptera</taxon>
        <taxon>Thysanoptera</taxon>
        <taxon>Terebrantia</taxon>
        <taxon>Thripoidea</taxon>
        <taxon>Thripidae</taxon>
        <taxon>Frankliniella</taxon>
    </lineage>
</organism>
<dbReference type="InterPro" id="IPR010285">
    <property type="entry name" value="DNA_helicase_pif1-like_DEAD"/>
</dbReference>
<dbReference type="GO" id="GO:0005524">
    <property type="term" value="F:ATP binding"/>
    <property type="evidence" value="ECO:0007669"/>
    <property type="project" value="UniProtKB-KW"/>
</dbReference>
<accession>A0A9C6XTA4</accession>
<keyword evidence="1" id="KW-0067">ATP-binding</keyword>
<dbReference type="InterPro" id="IPR049163">
    <property type="entry name" value="Pif1-like_2B_dom"/>
</dbReference>
<proteinExistence type="inferred from homology"/>
<comment type="similarity">
    <text evidence="1">Belongs to the helicase family.</text>
</comment>
<evidence type="ECO:0000256" key="1">
    <source>
        <dbReference type="RuleBase" id="RU363044"/>
    </source>
</evidence>
<dbReference type="Gene3D" id="3.40.50.300">
    <property type="entry name" value="P-loop containing nucleotide triphosphate hydrolases"/>
    <property type="match status" value="1"/>
</dbReference>
<keyword evidence="1" id="KW-0234">DNA repair</keyword>
<feature type="compositionally biased region" description="Low complexity" evidence="2">
    <location>
        <begin position="374"/>
        <end position="397"/>
    </location>
</feature>
<feature type="domain" description="Helitron helicase-like" evidence="4">
    <location>
        <begin position="987"/>
        <end position="1095"/>
    </location>
</feature>
<dbReference type="GO" id="GO:0016787">
    <property type="term" value="F:hydrolase activity"/>
    <property type="evidence" value="ECO:0007669"/>
    <property type="project" value="UniProtKB-KW"/>
</dbReference>
<dbReference type="SUPFAM" id="SSF52540">
    <property type="entry name" value="P-loop containing nucleoside triphosphate hydrolases"/>
    <property type="match status" value="2"/>
</dbReference>
<evidence type="ECO:0000259" key="4">
    <source>
        <dbReference type="Pfam" id="PF14214"/>
    </source>
</evidence>
<dbReference type="GO" id="GO:0006310">
    <property type="term" value="P:DNA recombination"/>
    <property type="evidence" value="ECO:0007669"/>
    <property type="project" value="UniProtKB-KW"/>
</dbReference>
<keyword evidence="1" id="KW-0347">Helicase</keyword>
<keyword evidence="1" id="KW-0378">Hydrolase</keyword>
<keyword evidence="1" id="KW-0547">Nucleotide-binding</keyword>
<feature type="compositionally biased region" description="Polar residues" evidence="2">
    <location>
        <begin position="307"/>
        <end position="332"/>
    </location>
</feature>
<feature type="region of interest" description="Disordered" evidence="2">
    <location>
        <begin position="905"/>
        <end position="945"/>
    </location>
</feature>
<feature type="domain" description="DNA helicase Pif1-like DEAD-box helicase" evidence="3">
    <location>
        <begin position="1548"/>
        <end position="1749"/>
    </location>
</feature>
<evidence type="ECO:0000259" key="3">
    <source>
        <dbReference type="Pfam" id="PF05970"/>
    </source>
</evidence>
<dbReference type="OrthoDB" id="1728974at2759"/>
<evidence type="ECO:0000313" key="7">
    <source>
        <dbReference type="RefSeq" id="XP_052130230.1"/>
    </source>
</evidence>
<dbReference type="GO" id="GO:0000723">
    <property type="term" value="P:telomere maintenance"/>
    <property type="evidence" value="ECO:0007669"/>
    <property type="project" value="InterPro"/>
</dbReference>
<dbReference type="EC" id="5.6.2.3" evidence="1"/>
<feature type="region of interest" description="Disordered" evidence="2">
    <location>
        <begin position="250"/>
        <end position="336"/>
    </location>
</feature>
<feature type="compositionally biased region" description="Basic residues" evidence="2">
    <location>
        <begin position="361"/>
        <end position="373"/>
    </location>
</feature>
<dbReference type="GeneID" id="127751159"/>
<dbReference type="PANTHER" id="PTHR10492:SF57">
    <property type="entry name" value="ATP-DEPENDENT DNA HELICASE"/>
    <property type="match status" value="1"/>
</dbReference>
<evidence type="ECO:0000313" key="6">
    <source>
        <dbReference type="Proteomes" id="UP000504606"/>
    </source>
</evidence>
<dbReference type="PANTHER" id="PTHR10492">
    <property type="match status" value="1"/>
</dbReference>
<keyword evidence="6" id="KW-1185">Reference proteome</keyword>